<keyword evidence="2" id="KW-0479">Metal-binding</keyword>
<accession>A0A0M3AKV9</accession>
<dbReference type="CDD" id="cd03528">
    <property type="entry name" value="Rieske_RO_ferredoxin"/>
    <property type="match status" value="1"/>
</dbReference>
<proteinExistence type="predicted"/>
<keyword evidence="4" id="KW-0411">Iron-sulfur</keyword>
<keyword evidence="1" id="KW-0001">2Fe-2S</keyword>
<dbReference type="PATRIC" id="fig|56193.3.peg.4092"/>
<keyword evidence="7" id="KW-1185">Reference proteome</keyword>
<dbReference type="InterPro" id="IPR036922">
    <property type="entry name" value="Rieske_2Fe-2S_sf"/>
</dbReference>
<dbReference type="SUPFAM" id="SSF50022">
    <property type="entry name" value="ISP domain"/>
    <property type="match status" value="1"/>
</dbReference>
<feature type="domain" description="Rieske" evidence="5">
    <location>
        <begin position="2"/>
        <end position="98"/>
    </location>
</feature>
<name>A0A0M3AKV9_9SPHN</name>
<evidence type="ECO:0000259" key="5">
    <source>
        <dbReference type="PROSITE" id="PS51296"/>
    </source>
</evidence>
<evidence type="ECO:0000256" key="1">
    <source>
        <dbReference type="ARBA" id="ARBA00022714"/>
    </source>
</evidence>
<evidence type="ECO:0000313" key="6">
    <source>
        <dbReference type="EMBL" id="KKW90727.1"/>
    </source>
</evidence>
<dbReference type="Pfam" id="PF00355">
    <property type="entry name" value="Rieske"/>
    <property type="match status" value="1"/>
</dbReference>
<evidence type="ECO:0000256" key="2">
    <source>
        <dbReference type="ARBA" id="ARBA00022723"/>
    </source>
</evidence>
<reference evidence="6 7" key="1">
    <citation type="submission" date="2015-04" db="EMBL/GenBank/DDBJ databases">
        <title>Genome sequence of aromatic hydrocarbons-degrading Sphingobium chungbukense DJ77.</title>
        <authorList>
            <person name="Kim Y.-C."/>
            <person name="Chae J.-C."/>
        </authorList>
    </citation>
    <scope>NUCLEOTIDE SEQUENCE [LARGE SCALE GENOMIC DNA]</scope>
    <source>
        <strain evidence="6 7">DJ77</strain>
    </source>
</reference>
<dbReference type="Gene3D" id="2.102.10.10">
    <property type="entry name" value="Rieske [2Fe-2S] iron-sulphur domain"/>
    <property type="match status" value="1"/>
</dbReference>
<dbReference type="STRING" id="56193.YP76_19445"/>
<evidence type="ECO:0000256" key="3">
    <source>
        <dbReference type="ARBA" id="ARBA00023004"/>
    </source>
</evidence>
<sequence>MTRLCAVDELDEDEILRVELDGGHGIAVYLLDGEIFATDDLCTHGEASLAEGEIEDGKIVCPFHLGSFDIRTGAACAAPCSIALKTYAVEIVDGAVHIAM</sequence>
<dbReference type="AlphaFoldDB" id="A0A0M3AKV9"/>
<evidence type="ECO:0000313" key="7">
    <source>
        <dbReference type="Proteomes" id="UP000033874"/>
    </source>
</evidence>
<dbReference type="PANTHER" id="PTHR21496">
    <property type="entry name" value="FERREDOXIN-RELATED"/>
    <property type="match status" value="1"/>
</dbReference>
<dbReference type="GO" id="GO:0051537">
    <property type="term" value="F:2 iron, 2 sulfur cluster binding"/>
    <property type="evidence" value="ECO:0007669"/>
    <property type="project" value="UniProtKB-KW"/>
</dbReference>
<gene>
    <name evidence="6" type="ORF">YP76_19445</name>
</gene>
<organism evidence="6 7">
    <name type="scientific">Sphingobium chungbukense</name>
    <dbReference type="NCBI Taxonomy" id="56193"/>
    <lineage>
        <taxon>Bacteria</taxon>
        <taxon>Pseudomonadati</taxon>
        <taxon>Pseudomonadota</taxon>
        <taxon>Alphaproteobacteria</taxon>
        <taxon>Sphingomonadales</taxon>
        <taxon>Sphingomonadaceae</taxon>
        <taxon>Sphingobium</taxon>
    </lineage>
</organism>
<protein>
    <submittedName>
        <fullName evidence="6">Ferredoxin</fullName>
    </submittedName>
</protein>
<comment type="caution">
    <text evidence="6">The sequence shown here is derived from an EMBL/GenBank/DDBJ whole genome shotgun (WGS) entry which is preliminary data.</text>
</comment>
<dbReference type="PANTHER" id="PTHR21496:SF23">
    <property type="entry name" value="3-PHENYLPROPIONATE_CINNAMIC ACID DIOXYGENASE FERREDOXIN SUBUNIT"/>
    <property type="match status" value="1"/>
</dbReference>
<dbReference type="Proteomes" id="UP000033874">
    <property type="component" value="Unassembled WGS sequence"/>
</dbReference>
<dbReference type="PROSITE" id="PS51296">
    <property type="entry name" value="RIESKE"/>
    <property type="match status" value="1"/>
</dbReference>
<dbReference type="InterPro" id="IPR017941">
    <property type="entry name" value="Rieske_2Fe-2S"/>
</dbReference>
<dbReference type="EMBL" id="LBIC01000009">
    <property type="protein sequence ID" value="KKW90727.1"/>
    <property type="molecule type" value="Genomic_DNA"/>
</dbReference>
<keyword evidence="3" id="KW-0408">Iron</keyword>
<evidence type="ECO:0000256" key="4">
    <source>
        <dbReference type="ARBA" id="ARBA00023014"/>
    </source>
</evidence>
<dbReference type="GO" id="GO:0046872">
    <property type="term" value="F:metal ion binding"/>
    <property type="evidence" value="ECO:0007669"/>
    <property type="project" value="UniProtKB-KW"/>
</dbReference>
<dbReference type="RefSeq" id="WP_046765227.1">
    <property type="nucleotide sequence ID" value="NZ_LBIC01000009.1"/>
</dbReference>